<dbReference type="RefSeq" id="WP_048082705.1">
    <property type="nucleotide sequence ID" value="NZ_JAPVER010000020.1"/>
</dbReference>
<dbReference type="CDD" id="cd02068">
    <property type="entry name" value="radical_SAM_B12_BD"/>
    <property type="match status" value="1"/>
</dbReference>
<dbReference type="GO" id="GO:0003824">
    <property type="term" value="F:catalytic activity"/>
    <property type="evidence" value="ECO:0007669"/>
    <property type="project" value="InterPro"/>
</dbReference>
<dbReference type="SFLD" id="SFLDS00029">
    <property type="entry name" value="Radical_SAM"/>
    <property type="match status" value="1"/>
</dbReference>
<evidence type="ECO:0000256" key="4">
    <source>
        <dbReference type="ARBA" id="ARBA00023004"/>
    </source>
</evidence>
<comment type="caution">
    <text evidence="9">The sequence shown here is derived from an EMBL/GenBank/DDBJ whole genome shotgun (WGS) entry which is preliminary data.</text>
</comment>
<protein>
    <submittedName>
        <fullName evidence="9">Radical SAM protein</fullName>
    </submittedName>
</protein>
<evidence type="ECO:0000256" key="5">
    <source>
        <dbReference type="ARBA" id="ARBA00023014"/>
    </source>
</evidence>
<comment type="cofactor">
    <cofactor evidence="1">
        <name>[4Fe-4S] cluster</name>
        <dbReference type="ChEBI" id="CHEBI:49883"/>
    </cofactor>
</comment>
<keyword evidence="5" id="KW-0411">Iron-sulfur</keyword>
<dbReference type="PANTHER" id="PTHR43409">
    <property type="entry name" value="ANAEROBIC MAGNESIUM-PROTOPORPHYRIN IX MONOMETHYL ESTER CYCLASE-RELATED"/>
    <property type="match status" value="1"/>
</dbReference>
<dbReference type="SFLD" id="SFLDG01123">
    <property type="entry name" value="methyltransferase_(Class_B)"/>
    <property type="match status" value="1"/>
</dbReference>
<evidence type="ECO:0000256" key="1">
    <source>
        <dbReference type="ARBA" id="ARBA00001966"/>
    </source>
</evidence>
<dbReference type="InterPro" id="IPR007197">
    <property type="entry name" value="rSAM"/>
</dbReference>
<dbReference type="InterPro" id="IPR058240">
    <property type="entry name" value="rSAM_sf"/>
</dbReference>
<feature type="domain" description="B12-binding" evidence="6">
    <location>
        <begin position="25"/>
        <end position="155"/>
    </location>
</feature>
<dbReference type="Pfam" id="PF04055">
    <property type="entry name" value="Radical_SAM"/>
    <property type="match status" value="1"/>
</dbReference>
<dbReference type="PROSITE" id="PS51918">
    <property type="entry name" value="RADICAL_SAM"/>
    <property type="match status" value="1"/>
</dbReference>
<keyword evidence="10" id="KW-1185">Reference proteome</keyword>
<dbReference type="InterPro" id="IPR006158">
    <property type="entry name" value="Cobalamin-bd"/>
</dbReference>
<keyword evidence="3" id="KW-0479">Metal-binding</keyword>
<dbReference type="GO" id="GO:0005829">
    <property type="term" value="C:cytosol"/>
    <property type="evidence" value="ECO:0007669"/>
    <property type="project" value="TreeGrafter"/>
</dbReference>
<dbReference type="CDD" id="cd01335">
    <property type="entry name" value="Radical_SAM"/>
    <property type="match status" value="1"/>
</dbReference>
<evidence type="ECO:0000313" key="8">
    <source>
        <dbReference type="EMBL" id="MCZ3367488.1"/>
    </source>
</evidence>
<dbReference type="EMBL" id="JAPVER010000020">
    <property type="protein sequence ID" value="MCZ3367488.1"/>
    <property type="molecule type" value="Genomic_DNA"/>
</dbReference>
<dbReference type="SUPFAM" id="SSF102114">
    <property type="entry name" value="Radical SAM enzymes"/>
    <property type="match status" value="1"/>
</dbReference>
<gene>
    <name evidence="9" type="ORF">O3H35_12025</name>
    <name evidence="8" type="ORF">O3H54_16465</name>
</gene>
<dbReference type="GO" id="GO:0031419">
    <property type="term" value="F:cobalamin binding"/>
    <property type="evidence" value="ECO:0007669"/>
    <property type="project" value="InterPro"/>
</dbReference>
<evidence type="ECO:0000313" key="9">
    <source>
        <dbReference type="EMBL" id="MCZ3373364.1"/>
    </source>
</evidence>
<evidence type="ECO:0000259" key="6">
    <source>
        <dbReference type="PROSITE" id="PS51332"/>
    </source>
</evidence>
<dbReference type="Gene3D" id="3.80.30.20">
    <property type="entry name" value="tm_1862 like domain"/>
    <property type="match status" value="1"/>
</dbReference>
<feature type="domain" description="Radical SAM core" evidence="7">
    <location>
        <begin position="205"/>
        <end position="430"/>
    </location>
</feature>
<dbReference type="InterPro" id="IPR051198">
    <property type="entry name" value="BchE-like"/>
</dbReference>
<reference evidence="9" key="1">
    <citation type="submission" date="2022-12" db="EMBL/GenBank/DDBJ databases">
        <title>Reclassification of two methanogenic archaea species isolated from the Kolyma lowland permafrost.</title>
        <authorList>
            <person name="Trubitsyn V.E."/>
            <person name="Rivkina E.M."/>
            <person name="Shcherbakova V.A."/>
        </authorList>
    </citation>
    <scope>NUCLEOTIDE SEQUENCE</scope>
    <source>
        <strain evidence="8">M2</strain>
        <strain evidence="9">MK4</strain>
    </source>
</reference>
<proteinExistence type="predicted"/>
<dbReference type="Proteomes" id="UP001068021">
    <property type="component" value="Unassembled WGS sequence"/>
</dbReference>
<evidence type="ECO:0000259" key="7">
    <source>
        <dbReference type="PROSITE" id="PS51918"/>
    </source>
</evidence>
<dbReference type="GO" id="GO:0046872">
    <property type="term" value="F:metal ion binding"/>
    <property type="evidence" value="ECO:0007669"/>
    <property type="project" value="UniProtKB-KW"/>
</dbReference>
<dbReference type="SFLD" id="SFLDG01082">
    <property type="entry name" value="B12-binding_domain_containing"/>
    <property type="match status" value="1"/>
</dbReference>
<dbReference type="EMBL" id="JAPVES010000030">
    <property type="protein sequence ID" value="MCZ3373364.1"/>
    <property type="molecule type" value="Genomic_DNA"/>
</dbReference>
<dbReference type="Gene3D" id="3.40.50.280">
    <property type="entry name" value="Cobalamin-binding domain"/>
    <property type="match status" value="1"/>
</dbReference>
<evidence type="ECO:0000313" key="10">
    <source>
        <dbReference type="Proteomes" id="UP001068021"/>
    </source>
</evidence>
<organism evidence="9">
    <name type="scientific">Methanobacterium veterum</name>
    <dbReference type="NCBI Taxonomy" id="408577"/>
    <lineage>
        <taxon>Archaea</taxon>
        <taxon>Methanobacteriati</taxon>
        <taxon>Methanobacteriota</taxon>
        <taxon>Methanomada group</taxon>
        <taxon>Methanobacteria</taxon>
        <taxon>Methanobacteriales</taxon>
        <taxon>Methanobacteriaceae</taxon>
        <taxon>Methanobacterium</taxon>
    </lineage>
</organism>
<dbReference type="SMART" id="SM00729">
    <property type="entry name" value="Elp3"/>
    <property type="match status" value="1"/>
</dbReference>
<dbReference type="PANTHER" id="PTHR43409:SF16">
    <property type="entry name" value="SLR0320 PROTEIN"/>
    <property type="match status" value="1"/>
</dbReference>
<dbReference type="Pfam" id="PF02310">
    <property type="entry name" value="B12-binding"/>
    <property type="match status" value="1"/>
</dbReference>
<keyword evidence="2" id="KW-0949">S-adenosyl-L-methionine</keyword>
<dbReference type="InterPro" id="IPR034466">
    <property type="entry name" value="Methyltransferase_Class_B"/>
</dbReference>
<dbReference type="GO" id="GO:0051539">
    <property type="term" value="F:4 iron, 4 sulfur cluster binding"/>
    <property type="evidence" value="ECO:0007669"/>
    <property type="project" value="UniProtKB-KW"/>
</dbReference>
<keyword evidence="4" id="KW-0408">Iron</keyword>
<dbReference type="Proteomes" id="UP001074446">
    <property type="component" value="Unassembled WGS sequence"/>
</dbReference>
<evidence type="ECO:0000256" key="3">
    <source>
        <dbReference type="ARBA" id="ARBA00022723"/>
    </source>
</evidence>
<evidence type="ECO:0000256" key="2">
    <source>
        <dbReference type="ARBA" id="ARBA00022691"/>
    </source>
</evidence>
<dbReference type="InterPro" id="IPR023404">
    <property type="entry name" value="rSAM_horseshoe"/>
</dbReference>
<name>A0A9E5DL92_9EURY</name>
<dbReference type="InterPro" id="IPR006638">
    <property type="entry name" value="Elp3/MiaA/NifB-like_rSAM"/>
</dbReference>
<dbReference type="PROSITE" id="PS51332">
    <property type="entry name" value="B12_BINDING"/>
    <property type="match status" value="1"/>
</dbReference>
<accession>A0A9E5DL92</accession>
<dbReference type="AlphaFoldDB" id="A0A9E5DL92"/>
<sequence length="500" mass="57755">MNIYLLNPPFSLNGQEIKKFFRCTRWQGGVTRGGTYWYPIWLAYAAGLLEKENHNVRLVDAPAQDWNYNAVLKDIKRFKPEIIVIDSNFASLRNDISVANELKELTGSKTILVGPPASQFPDEILKKGIDIVAKFEYDFTLRNIVDCIENGNNLGEVKGIAYNNEGNIINTPIRPFITSEELDKLPFVSKVYKDHTGIKDYFLTHTLYPMVQIFTGRGCPNQCTFCSWPKTLMGRDYRVRSVENIVDEFEFIIKELPDVREVFIEDDTFTIKKSRIYEFCQEMKNRGLDITWSCNSRVNLDYKTMKMMKNSGCRLLDVGFESGDNRILKNIKKGINTEESLIFMRSARKAGLLVLADFIFGLPGETKETAEKTINFVKKMQPNMVQFAVATPIPGTEFYDWVLDNQYCLIDDLNDSIDENGFQKCIISYPEFTKEDIEFYVNKALKEYYLSFFYIPTALRTILRKNGFHELKTMVKSAKIFLEYINMGENKDEKSKSGME</sequence>